<sequence length="49" mass="5416">MTDKNDIAAPVERKEWTAPTMTTVNTIDATRGTVPIIADTERGDAYYQS</sequence>
<name>A0ABW8YJ43_9SPHN</name>
<gene>
    <name evidence="1" type="ORF">ABS767_02925</name>
</gene>
<keyword evidence="2" id="KW-1185">Reference proteome</keyword>
<dbReference type="Proteomes" id="UP001629244">
    <property type="component" value="Unassembled WGS sequence"/>
</dbReference>
<comment type="caution">
    <text evidence="1">The sequence shown here is derived from an EMBL/GenBank/DDBJ whole genome shotgun (WGS) entry which is preliminary data.</text>
</comment>
<reference evidence="1 2" key="1">
    <citation type="submission" date="2024-06" db="EMBL/GenBank/DDBJ databases">
        <authorList>
            <person name="Kaempfer P."/>
            <person name="Viver T."/>
        </authorList>
    </citation>
    <scope>NUCLEOTIDE SEQUENCE [LARGE SCALE GENOMIC DNA]</scope>
    <source>
        <strain evidence="1 2">ST-64</strain>
    </source>
</reference>
<accession>A0ABW8YJ43</accession>
<dbReference type="RefSeq" id="WP_408076869.1">
    <property type="nucleotide sequence ID" value="NZ_JBELQC010000001.1"/>
</dbReference>
<evidence type="ECO:0000313" key="2">
    <source>
        <dbReference type="Proteomes" id="UP001629244"/>
    </source>
</evidence>
<proteinExistence type="predicted"/>
<dbReference type="EMBL" id="JBELQC010000001">
    <property type="protein sequence ID" value="MFL9839907.1"/>
    <property type="molecule type" value="Genomic_DNA"/>
</dbReference>
<evidence type="ECO:0000313" key="1">
    <source>
        <dbReference type="EMBL" id="MFL9839907.1"/>
    </source>
</evidence>
<protein>
    <submittedName>
        <fullName evidence="1">Uncharacterized protein</fullName>
    </submittedName>
</protein>
<organism evidence="1 2">
    <name type="scientific">Sphingomonas plantiphila</name>
    <dbReference type="NCBI Taxonomy" id="3163295"/>
    <lineage>
        <taxon>Bacteria</taxon>
        <taxon>Pseudomonadati</taxon>
        <taxon>Pseudomonadota</taxon>
        <taxon>Alphaproteobacteria</taxon>
        <taxon>Sphingomonadales</taxon>
        <taxon>Sphingomonadaceae</taxon>
        <taxon>Sphingomonas</taxon>
    </lineage>
</organism>